<evidence type="ECO:0000259" key="5">
    <source>
        <dbReference type="PROSITE" id="PS50931"/>
    </source>
</evidence>
<dbReference type="PANTHER" id="PTHR30537:SF5">
    <property type="entry name" value="HTH-TYPE TRANSCRIPTIONAL ACTIVATOR TTDR-RELATED"/>
    <property type="match status" value="1"/>
</dbReference>
<dbReference type="PROSITE" id="PS50931">
    <property type="entry name" value="HTH_LYSR"/>
    <property type="match status" value="1"/>
</dbReference>
<dbReference type="InterPro" id="IPR005119">
    <property type="entry name" value="LysR_subst-bd"/>
</dbReference>
<accession>A0A4P8IYN0</accession>
<name>A0A4P8IYN0_9BURK</name>
<evidence type="ECO:0000256" key="4">
    <source>
        <dbReference type="ARBA" id="ARBA00023163"/>
    </source>
</evidence>
<dbReference type="InterPro" id="IPR036390">
    <property type="entry name" value="WH_DNA-bd_sf"/>
</dbReference>
<dbReference type="OrthoDB" id="8885940at2"/>
<dbReference type="FunFam" id="3.40.190.290:FF:000001">
    <property type="entry name" value="Transcriptional regulator, LysR family"/>
    <property type="match status" value="1"/>
</dbReference>
<dbReference type="Proteomes" id="UP000298656">
    <property type="component" value="Chromosome 2"/>
</dbReference>
<sequence>MDYFAAIRAFLSAAELGSFSKAAARIEVKTSTVSRYITELERDLGIALFNRSTRGLVLTEGGRVFREQAVGVVKSLEEAREVTSSLNSSPRGLLRVTMPCTFGRRHVIRHLPDFMDRYPKIDVDVVMTDEVLNIIDSGIDLAIRIGVLPDSQLMARQLAAHRRVVCASPAYVAQYGAPASPAELAAHAALRFSRAADDRWLLVNRARTSVHAKQEAVSVTLRGRLRLDDTEAVLDLAVAGRGIALLPTWAIGDALRDGKLVQLLPEWEAQPGSAAAAVWAVYPPKKTVSSKVRAFIDFYTAVFDREGCFDTTLGKRAAAKKD</sequence>
<dbReference type="EMBL" id="CP040078">
    <property type="protein sequence ID" value="QCP53095.1"/>
    <property type="molecule type" value="Genomic_DNA"/>
</dbReference>
<evidence type="ECO:0000256" key="3">
    <source>
        <dbReference type="ARBA" id="ARBA00023125"/>
    </source>
</evidence>
<dbReference type="GO" id="GO:0003700">
    <property type="term" value="F:DNA-binding transcription factor activity"/>
    <property type="evidence" value="ECO:0007669"/>
    <property type="project" value="InterPro"/>
</dbReference>
<dbReference type="InterPro" id="IPR058163">
    <property type="entry name" value="LysR-type_TF_proteobact-type"/>
</dbReference>
<dbReference type="GO" id="GO:0043565">
    <property type="term" value="F:sequence-specific DNA binding"/>
    <property type="evidence" value="ECO:0007669"/>
    <property type="project" value="TreeGrafter"/>
</dbReference>
<reference evidence="6 7" key="1">
    <citation type="submission" date="2019-05" db="EMBL/GenBank/DDBJ databases">
        <title>Burkholderia sp. DHOD12, isolated from subtropical forest soil.</title>
        <authorList>
            <person name="Gao Z.-H."/>
            <person name="Qiu L.-H."/>
        </authorList>
    </citation>
    <scope>NUCLEOTIDE SEQUENCE [LARGE SCALE GENOMIC DNA]</scope>
    <source>
        <strain evidence="6 7">DHOD12</strain>
    </source>
</reference>
<comment type="similarity">
    <text evidence="1">Belongs to the LysR transcriptional regulatory family.</text>
</comment>
<dbReference type="InterPro" id="IPR036388">
    <property type="entry name" value="WH-like_DNA-bd_sf"/>
</dbReference>
<dbReference type="Gene3D" id="3.40.190.290">
    <property type="match status" value="1"/>
</dbReference>
<dbReference type="Pfam" id="PF03466">
    <property type="entry name" value="LysR_substrate"/>
    <property type="match status" value="1"/>
</dbReference>
<proteinExistence type="inferred from homology"/>
<protein>
    <submittedName>
        <fullName evidence="6">LysR family transcriptional regulator</fullName>
    </submittedName>
</protein>
<keyword evidence="4" id="KW-0804">Transcription</keyword>
<keyword evidence="3" id="KW-0238">DNA-binding</keyword>
<dbReference type="InterPro" id="IPR000847">
    <property type="entry name" value="LysR_HTH_N"/>
</dbReference>
<keyword evidence="7" id="KW-1185">Reference proteome</keyword>
<dbReference type="AlphaFoldDB" id="A0A4P8IYN0"/>
<dbReference type="SUPFAM" id="SSF53850">
    <property type="entry name" value="Periplasmic binding protein-like II"/>
    <property type="match status" value="1"/>
</dbReference>
<organism evidence="6 7">
    <name type="scientific">Trinickia violacea</name>
    <dbReference type="NCBI Taxonomy" id="2571746"/>
    <lineage>
        <taxon>Bacteria</taxon>
        <taxon>Pseudomonadati</taxon>
        <taxon>Pseudomonadota</taxon>
        <taxon>Betaproteobacteria</taxon>
        <taxon>Burkholderiales</taxon>
        <taxon>Burkholderiaceae</taxon>
        <taxon>Trinickia</taxon>
    </lineage>
</organism>
<dbReference type="SUPFAM" id="SSF46785">
    <property type="entry name" value="Winged helix' DNA-binding domain"/>
    <property type="match status" value="1"/>
</dbReference>
<dbReference type="GO" id="GO:0006351">
    <property type="term" value="P:DNA-templated transcription"/>
    <property type="evidence" value="ECO:0007669"/>
    <property type="project" value="TreeGrafter"/>
</dbReference>
<evidence type="ECO:0000313" key="7">
    <source>
        <dbReference type="Proteomes" id="UP000298656"/>
    </source>
</evidence>
<gene>
    <name evidence="6" type="ORF">FAZ95_28855</name>
</gene>
<dbReference type="CDD" id="cd08422">
    <property type="entry name" value="PBP2_CrgA_like"/>
    <property type="match status" value="1"/>
</dbReference>
<evidence type="ECO:0000256" key="2">
    <source>
        <dbReference type="ARBA" id="ARBA00023015"/>
    </source>
</evidence>
<keyword evidence="2" id="KW-0805">Transcription regulation</keyword>
<evidence type="ECO:0000256" key="1">
    <source>
        <dbReference type="ARBA" id="ARBA00009437"/>
    </source>
</evidence>
<dbReference type="RefSeq" id="WP_137335866.1">
    <property type="nucleotide sequence ID" value="NZ_CP040078.1"/>
</dbReference>
<dbReference type="KEGG" id="tvl:FAZ95_28855"/>
<feature type="domain" description="HTH lysR-type" evidence="5">
    <location>
        <begin position="1"/>
        <end position="59"/>
    </location>
</feature>
<evidence type="ECO:0000313" key="6">
    <source>
        <dbReference type="EMBL" id="QCP53095.1"/>
    </source>
</evidence>
<dbReference type="Gene3D" id="1.10.10.10">
    <property type="entry name" value="Winged helix-like DNA-binding domain superfamily/Winged helix DNA-binding domain"/>
    <property type="match status" value="1"/>
</dbReference>
<dbReference type="FunFam" id="1.10.10.10:FF:000001">
    <property type="entry name" value="LysR family transcriptional regulator"/>
    <property type="match status" value="1"/>
</dbReference>
<dbReference type="PANTHER" id="PTHR30537">
    <property type="entry name" value="HTH-TYPE TRANSCRIPTIONAL REGULATOR"/>
    <property type="match status" value="1"/>
</dbReference>
<dbReference type="Pfam" id="PF00126">
    <property type="entry name" value="HTH_1"/>
    <property type="match status" value="1"/>
</dbReference>